<accession>A0A4R0QZS4</accession>
<feature type="transmembrane region" description="Helical" evidence="2">
    <location>
        <begin position="77"/>
        <end position="104"/>
    </location>
</feature>
<evidence type="ECO:0000256" key="2">
    <source>
        <dbReference type="SAM" id="Phobius"/>
    </source>
</evidence>
<proteinExistence type="predicted"/>
<keyword evidence="2" id="KW-0472">Membrane</keyword>
<reference evidence="4 5" key="1">
    <citation type="submission" date="2018-11" db="EMBL/GenBank/DDBJ databases">
        <title>Genome assembly of Steccherinum ochraceum LE-BIN_3174, the white-rot fungus of the Steccherinaceae family (The Residual Polyporoid clade, Polyporales, Basidiomycota).</title>
        <authorList>
            <person name="Fedorova T.V."/>
            <person name="Glazunova O.A."/>
            <person name="Landesman E.O."/>
            <person name="Moiseenko K.V."/>
            <person name="Psurtseva N.V."/>
            <person name="Savinova O.S."/>
            <person name="Shakhova N.V."/>
            <person name="Tyazhelova T.V."/>
            <person name="Vasina D.V."/>
        </authorList>
    </citation>
    <scope>NUCLEOTIDE SEQUENCE [LARGE SCALE GENOMIC DNA]</scope>
    <source>
        <strain evidence="4 5">LE-BIN_3174</strain>
    </source>
</reference>
<dbReference type="EMBL" id="RWJN01000726">
    <property type="protein sequence ID" value="TCD59831.1"/>
    <property type="molecule type" value="Genomic_DNA"/>
</dbReference>
<feature type="region of interest" description="Disordered" evidence="1">
    <location>
        <begin position="205"/>
        <end position="236"/>
    </location>
</feature>
<gene>
    <name evidence="4" type="ORF">EIP91_011345</name>
</gene>
<feature type="transmembrane region" description="Helical" evidence="2">
    <location>
        <begin position="20"/>
        <end position="39"/>
    </location>
</feature>
<evidence type="ECO:0000259" key="3">
    <source>
        <dbReference type="Pfam" id="PF20153"/>
    </source>
</evidence>
<sequence>MARPDLSPPNGDTPGTTQTALSLVFSSIILSLDLGASALRAKAWLSKYETTNDEYFTPKMQGLDRQKKYRALQQSKVILYLEILPIALEILVVVLILAFPIYLWNVDVTVSKVAIVVACLVVAFEVHITLSSLSLDSPSHTPLSQFLNLTWHQITLLPYYISSVFNSLKCRVQAFVHIWILYVQFLRTWSTSLFKPWTQSAQGSELEEGIDGERGVDQQPAPQVPAAENGREDGRGLQVVGGQNGIRLQNELPLDHTQLHTASAITRVLKASADPKDHEAALNLIAHPTFCWLSPGIRVSASTLTVLLKRVDYYGRLQQEQFPEKARALTNIGRVFLHGYWEERKLHPGRLLMWDRDEGAIFLRDHPQLIRNLQNIQTTDADTAYALGILVLTLKRPPLDSWLPRYVKKWIPGRLATKTLRLPTGEMQRESRDSIQAYYDEILLYLTQESMHPQYWTPAIKPYPCSVLQVLLDRASMLDGGQDWDLILVEAKSHICRSLRDVADTIHGNPNRDWWAEPPVRSFGLASKLGIRNGLNTEVAGHLIQLHRQFRCYLGHPTFESLLDIDVLRDYSGDNIELRMDALQEGLQVSLPTTSETSQNQYIKHQITSGSEDPHFAQTAVRRMNSLIQLVDQWLARNPINIDTAQQLVIAITICVELPPESSIFKSHIHDAAEFEPEASSTTPQRQH</sequence>
<protein>
    <recommendedName>
        <fullName evidence="3">DUF6535 domain-containing protein</fullName>
    </recommendedName>
</protein>
<evidence type="ECO:0000256" key="1">
    <source>
        <dbReference type="SAM" id="MobiDB-lite"/>
    </source>
</evidence>
<evidence type="ECO:0000313" key="4">
    <source>
        <dbReference type="EMBL" id="TCD59831.1"/>
    </source>
</evidence>
<organism evidence="4 5">
    <name type="scientific">Steccherinum ochraceum</name>
    <dbReference type="NCBI Taxonomy" id="92696"/>
    <lineage>
        <taxon>Eukaryota</taxon>
        <taxon>Fungi</taxon>
        <taxon>Dikarya</taxon>
        <taxon>Basidiomycota</taxon>
        <taxon>Agaricomycotina</taxon>
        <taxon>Agaricomycetes</taxon>
        <taxon>Polyporales</taxon>
        <taxon>Steccherinaceae</taxon>
        <taxon>Steccherinum</taxon>
    </lineage>
</organism>
<name>A0A4R0QZS4_9APHY</name>
<feature type="domain" description="DUF6535" evidence="3">
    <location>
        <begin position="7"/>
        <end position="105"/>
    </location>
</feature>
<dbReference type="AlphaFoldDB" id="A0A4R0QZS4"/>
<evidence type="ECO:0000313" key="5">
    <source>
        <dbReference type="Proteomes" id="UP000292702"/>
    </source>
</evidence>
<dbReference type="Proteomes" id="UP000292702">
    <property type="component" value="Unassembled WGS sequence"/>
</dbReference>
<keyword evidence="2" id="KW-1133">Transmembrane helix</keyword>
<dbReference type="InterPro" id="IPR045338">
    <property type="entry name" value="DUF6535"/>
</dbReference>
<dbReference type="Pfam" id="PF20153">
    <property type="entry name" value="DUF6535"/>
    <property type="match status" value="1"/>
</dbReference>
<keyword evidence="2" id="KW-0812">Transmembrane</keyword>
<comment type="caution">
    <text evidence="4">The sequence shown here is derived from an EMBL/GenBank/DDBJ whole genome shotgun (WGS) entry which is preliminary data.</text>
</comment>
<keyword evidence="5" id="KW-1185">Reference proteome</keyword>